<dbReference type="SUPFAM" id="SSF56954">
    <property type="entry name" value="Outer membrane efflux proteins (OEP)"/>
    <property type="match status" value="2"/>
</dbReference>
<evidence type="ECO:0000256" key="1">
    <source>
        <dbReference type="ARBA" id="ARBA00007613"/>
    </source>
</evidence>
<organism evidence="2 3">
    <name type="scientific">Methylocystis rosea</name>
    <dbReference type="NCBI Taxonomy" id="173366"/>
    <lineage>
        <taxon>Bacteria</taxon>
        <taxon>Pseudomonadati</taxon>
        <taxon>Pseudomonadota</taxon>
        <taxon>Alphaproteobacteria</taxon>
        <taxon>Hyphomicrobiales</taxon>
        <taxon>Methylocystaceae</taxon>
        <taxon>Methylocystis</taxon>
    </lineage>
</organism>
<dbReference type="Pfam" id="PF02321">
    <property type="entry name" value="OEP"/>
    <property type="match status" value="1"/>
</dbReference>
<evidence type="ECO:0000313" key="2">
    <source>
        <dbReference type="EMBL" id="AZG78861.1"/>
    </source>
</evidence>
<evidence type="ECO:0008006" key="4">
    <source>
        <dbReference type="Google" id="ProtNLM"/>
    </source>
</evidence>
<reference evidence="2 3" key="1">
    <citation type="submission" date="2018-11" db="EMBL/GenBank/DDBJ databases">
        <title>Genome squencing of methanotrophic bacteria isolated from alkaline groundwater in Korea.</title>
        <authorList>
            <person name="Nguyen L.N."/>
        </authorList>
    </citation>
    <scope>NUCLEOTIDE SEQUENCE [LARGE SCALE GENOMIC DNA]</scope>
    <source>
        <strain evidence="2 3">GW6</strain>
        <plasmid evidence="3">pgw6_1</plasmid>
    </source>
</reference>
<dbReference type="RefSeq" id="WP_124740369.1">
    <property type="nucleotide sequence ID" value="NZ_CP034087.1"/>
</dbReference>
<dbReference type="InterPro" id="IPR003423">
    <property type="entry name" value="OMP_efflux"/>
</dbReference>
<name>A0A3G8MAE6_9HYPH</name>
<dbReference type="AlphaFoldDB" id="A0A3G8MAE6"/>
<evidence type="ECO:0000313" key="3">
    <source>
        <dbReference type="Proteomes" id="UP000273982"/>
    </source>
</evidence>
<dbReference type="Gene3D" id="1.20.1600.10">
    <property type="entry name" value="Outer membrane efflux proteins (OEP)"/>
    <property type="match status" value="1"/>
</dbReference>
<keyword evidence="2" id="KW-0614">Plasmid</keyword>
<dbReference type="KEGG" id="mros:EHO51_18730"/>
<gene>
    <name evidence="2" type="ORF">EHO51_18730</name>
</gene>
<protein>
    <recommendedName>
        <fullName evidence="4">TolC family protein</fullName>
    </recommendedName>
</protein>
<dbReference type="GO" id="GO:0015562">
    <property type="term" value="F:efflux transmembrane transporter activity"/>
    <property type="evidence" value="ECO:0007669"/>
    <property type="project" value="InterPro"/>
</dbReference>
<geneLocation type="plasmid" evidence="3">
    <name>pgw6_1</name>
</geneLocation>
<sequence length="297" mass="32116">MRVVRRLGRLAAIGPVMDLPWTVPIAAKECEVPGVNVDSVGALARQLSSELAGSALAANAAAQKVGAVGVLADPTVTLQAWDVNGRGVGQPWIGVEKEFKFWGERDLERGVAEADAEAARHQSRVVDTDLISRVKTAARPPERKELTDLTCYPNVTVGATFVQRPTGDNAGQFMLGFKVSLQYEAKAAEQRAASSRLGAGQMRYDAIRIRVDGDAAETWFALEAARKAIRIVEQRQLNPARPSVEMARSVFAAGTADLATSLEAERRLRAIEVEILKLKVEEQARYAELERLAGGSL</sequence>
<proteinExistence type="inferred from homology"/>
<dbReference type="EMBL" id="CP034087">
    <property type="protein sequence ID" value="AZG78861.1"/>
    <property type="molecule type" value="Genomic_DNA"/>
</dbReference>
<dbReference type="Proteomes" id="UP000273982">
    <property type="component" value="Plasmid pGW6_1"/>
</dbReference>
<accession>A0A3G8MAE6</accession>
<comment type="similarity">
    <text evidence="1">Belongs to the outer membrane factor (OMF) (TC 1.B.17) family.</text>
</comment>